<dbReference type="AlphaFoldDB" id="A0A1G4WRI5"/>
<evidence type="ECO:0000256" key="5">
    <source>
        <dbReference type="SAM" id="Phobius"/>
    </source>
</evidence>
<organism evidence="6 7">
    <name type="scientific">Mycolicibacterium fluoranthenivorans</name>
    <dbReference type="NCBI Taxonomy" id="258505"/>
    <lineage>
        <taxon>Bacteria</taxon>
        <taxon>Bacillati</taxon>
        <taxon>Actinomycetota</taxon>
        <taxon>Actinomycetes</taxon>
        <taxon>Mycobacteriales</taxon>
        <taxon>Mycobacteriaceae</taxon>
        <taxon>Mycolicibacterium</taxon>
    </lineage>
</organism>
<reference evidence="7" key="1">
    <citation type="submission" date="2016-10" db="EMBL/GenBank/DDBJ databases">
        <authorList>
            <person name="Varghese N."/>
            <person name="Submissions S."/>
        </authorList>
    </citation>
    <scope>NUCLEOTIDE SEQUENCE [LARGE SCALE GENOMIC DNA]</scope>
    <source>
        <strain evidence="7">UNC267MFSha1.1M11</strain>
    </source>
</reference>
<dbReference type="PANTHER" id="PTHR43847:SF1">
    <property type="entry name" value="BLL3993 PROTEIN"/>
    <property type="match status" value="1"/>
</dbReference>
<dbReference type="Pfam" id="PF04140">
    <property type="entry name" value="ICMT"/>
    <property type="match status" value="1"/>
</dbReference>
<dbReference type="GO" id="GO:0032259">
    <property type="term" value="P:methylation"/>
    <property type="evidence" value="ECO:0007669"/>
    <property type="project" value="UniProtKB-KW"/>
</dbReference>
<dbReference type="STRING" id="1502745.SAMN02799620_04507"/>
<evidence type="ECO:0000256" key="1">
    <source>
        <dbReference type="ARBA" id="ARBA00004141"/>
    </source>
</evidence>
<evidence type="ECO:0000256" key="4">
    <source>
        <dbReference type="ARBA" id="ARBA00023136"/>
    </source>
</evidence>
<keyword evidence="6" id="KW-0808">Transferase</keyword>
<feature type="transmembrane region" description="Helical" evidence="5">
    <location>
        <begin position="20"/>
        <end position="40"/>
    </location>
</feature>
<dbReference type="PANTHER" id="PTHR43847">
    <property type="entry name" value="BLL3993 PROTEIN"/>
    <property type="match status" value="1"/>
</dbReference>
<evidence type="ECO:0000256" key="2">
    <source>
        <dbReference type="ARBA" id="ARBA00022692"/>
    </source>
</evidence>
<name>A0A1G4WRI5_9MYCO</name>
<keyword evidence="6" id="KW-0489">Methyltransferase</keyword>
<dbReference type="GO" id="GO:0004671">
    <property type="term" value="F:protein C-terminal S-isoprenylcysteine carboxyl O-methyltransferase activity"/>
    <property type="evidence" value="ECO:0007669"/>
    <property type="project" value="InterPro"/>
</dbReference>
<keyword evidence="4 5" id="KW-0472">Membrane</keyword>
<evidence type="ECO:0000256" key="3">
    <source>
        <dbReference type="ARBA" id="ARBA00022989"/>
    </source>
</evidence>
<dbReference type="Proteomes" id="UP000199707">
    <property type="component" value="Unassembled WGS sequence"/>
</dbReference>
<dbReference type="Gene3D" id="1.20.120.1630">
    <property type="match status" value="1"/>
</dbReference>
<evidence type="ECO:0000313" key="6">
    <source>
        <dbReference type="EMBL" id="SCX28049.1"/>
    </source>
</evidence>
<sequence length="204" mass="21505">MIPNVTTIDAHPDVGRHGGLAWLIAGYVGAAGFLVLEAFIRKAGDASSLKASGDDEGTSRVLIVASAVAAGLPVALRRVPVRSLPRAAAPLGLALQGSGLVLRIAAMRTLGAYYTRTLKADQAQPVVDAGPYSMVRHPGYAGALLIWGGLGLAARSAPASALVTGLMFGAYRRRIVSEEKLLLRALPTYHSYCQRTDRLIPHVW</sequence>
<proteinExistence type="predicted"/>
<dbReference type="EMBL" id="FMUB01000009">
    <property type="protein sequence ID" value="SCX28049.1"/>
    <property type="molecule type" value="Genomic_DNA"/>
</dbReference>
<dbReference type="InterPro" id="IPR007269">
    <property type="entry name" value="ICMT_MeTrfase"/>
</dbReference>
<gene>
    <name evidence="6" type="ORF">SAMN02799620_04507</name>
</gene>
<protein>
    <submittedName>
        <fullName evidence="6">Isoprenylcysteine carboxyl methyltransferase (ICMT) family protein</fullName>
    </submittedName>
</protein>
<comment type="subcellular location">
    <subcellularLocation>
        <location evidence="1">Membrane</location>
        <topology evidence="1">Multi-pass membrane protein</topology>
    </subcellularLocation>
</comment>
<dbReference type="GO" id="GO:0016020">
    <property type="term" value="C:membrane"/>
    <property type="evidence" value="ECO:0007669"/>
    <property type="project" value="UniProtKB-SubCell"/>
</dbReference>
<keyword evidence="2 5" id="KW-0812">Transmembrane</keyword>
<keyword evidence="3 5" id="KW-1133">Transmembrane helix</keyword>
<dbReference type="InterPro" id="IPR052527">
    <property type="entry name" value="Metal_cation-efflux_comp"/>
</dbReference>
<evidence type="ECO:0000313" key="7">
    <source>
        <dbReference type="Proteomes" id="UP000199707"/>
    </source>
</evidence>
<accession>A0A1G4WRI5</accession>